<keyword evidence="2" id="KW-1185">Reference proteome</keyword>
<protein>
    <submittedName>
        <fullName evidence="1">Uncharacterized protein</fullName>
    </submittedName>
</protein>
<evidence type="ECO:0000313" key="2">
    <source>
        <dbReference type="Proteomes" id="UP001082899"/>
    </source>
</evidence>
<dbReference type="EMBL" id="JAPMXC010000001">
    <property type="protein sequence ID" value="MCY0387232.1"/>
    <property type="molecule type" value="Genomic_DNA"/>
</dbReference>
<sequence>MGIIVVSDTYFSADQLRGIFERVSPELNDLVDLIFCSSAYRIKKERWLWNCVVAELCAKPDTIVHLGDNAVADVMVPSRLGIRCLHLDRYAGAAEATLQRREFATRLMFSGVGETKPIWTLYDGLACQGQAGQSSWDEELGRNFLGPVIFAFAKMLDDEWGVPAIVRSHDRAPRAAGSTVRLGFLMRDAGLLQKAAEIVSPGQPHPILHISRLTAFSASFYDDDAILHFIKLTALEYRLSSGQCAACLLLTDDETAALTAAFAARRQDPHAVANFFTRETLEAIKARSTDFRRRLIAHVVAQTGVRRGDTLCLVDTGFNGTIQYLLRDVMRREWDVAVIGRYLIYRDNLHLMGLAAGLIDASWLDMGLVNTLAKSVVYLETLCSSGGGSVIDYDASGSPVCKTEIVHRPAWVESSQRAALTFVDQVCAASRATMPMLTPTRLREAALTNLAAILFFPSERELSAISEMQSDVNIGGSYNQDLCDLSTCIDGLRRRGLLNLTSKEGSQSNHSLNLRHAGLDQLALYMVCLRNGLPLNAPEFSFRRLDLPVTFAFGGAPVRRCISAYATYDGYYTAVVPLGQGTVRVEIGALAGWLQIESITRFPVDVLGPLREMSGSPVPFQTTQYQIDGVTRHENGLLECRREAGITFTAIGEGASDHIRLAFRPVVLRDGAAGLDRGATPSAAASHEAVVDAKLAQVESVLKADVCPRSL</sequence>
<organism evidence="1 2">
    <name type="scientific">Robbsia betulipollinis</name>
    <dbReference type="NCBI Taxonomy" id="2981849"/>
    <lineage>
        <taxon>Bacteria</taxon>
        <taxon>Pseudomonadati</taxon>
        <taxon>Pseudomonadota</taxon>
        <taxon>Betaproteobacteria</taxon>
        <taxon>Burkholderiales</taxon>
        <taxon>Burkholderiaceae</taxon>
        <taxon>Robbsia</taxon>
    </lineage>
</organism>
<dbReference type="Gene3D" id="3.40.50.1000">
    <property type="entry name" value="HAD superfamily/HAD-like"/>
    <property type="match status" value="1"/>
</dbReference>
<dbReference type="InterPro" id="IPR023214">
    <property type="entry name" value="HAD_sf"/>
</dbReference>
<proteinExistence type="predicted"/>
<comment type="caution">
    <text evidence="1">The sequence shown here is derived from an EMBL/GenBank/DDBJ whole genome shotgun (WGS) entry which is preliminary data.</text>
</comment>
<dbReference type="InterPro" id="IPR036412">
    <property type="entry name" value="HAD-like_sf"/>
</dbReference>
<reference evidence="1" key="1">
    <citation type="submission" date="2022-11" db="EMBL/GenBank/DDBJ databases">
        <title>Robbsia betulipollinis sp. nov., isolated from pollen of birch (Betula pendula).</title>
        <authorList>
            <person name="Shi H."/>
            <person name="Ambika Manirajan B."/>
            <person name="Ratering S."/>
            <person name="Geissler-Plaum R."/>
            <person name="Schnell S."/>
        </authorList>
    </citation>
    <scope>NUCLEOTIDE SEQUENCE</scope>
    <source>
        <strain evidence="1">Bb-Pol-6</strain>
    </source>
</reference>
<dbReference type="SUPFAM" id="SSF56784">
    <property type="entry name" value="HAD-like"/>
    <property type="match status" value="1"/>
</dbReference>
<gene>
    <name evidence="1" type="ORF">OVY01_08295</name>
</gene>
<accession>A0ABT3ZLE5</accession>
<name>A0ABT3ZLE5_9BURK</name>
<dbReference type="RefSeq" id="WP_267846987.1">
    <property type="nucleotide sequence ID" value="NZ_JAPMXC010000001.1"/>
</dbReference>
<dbReference type="Proteomes" id="UP001082899">
    <property type="component" value="Unassembled WGS sequence"/>
</dbReference>
<evidence type="ECO:0000313" key="1">
    <source>
        <dbReference type="EMBL" id="MCY0387232.1"/>
    </source>
</evidence>